<dbReference type="InterPro" id="IPR036465">
    <property type="entry name" value="vWFA_dom_sf"/>
</dbReference>
<reference evidence="2 3" key="1">
    <citation type="submission" date="2020-08" db="EMBL/GenBank/DDBJ databases">
        <title>Genomic Encyclopedia of Type Strains, Phase IV (KMG-IV): sequencing the most valuable type-strain genomes for metagenomic binning, comparative biology and taxonomic classification.</title>
        <authorList>
            <person name="Goeker M."/>
        </authorList>
    </citation>
    <scope>NUCLEOTIDE SEQUENCE [LARGE SCALE GENOMIC DNA]</scope>
    <source>
        <strain evidence="2 3">DSM 24163</strain>
    </source>
</reference>
<protein>
    <submittedName>
        <fullName evidence="2">Uncharacterized protein (DUF58 family)</fullName>
    </submittedName>
</protein>
<sequence length="296" mass="32184">MSDKTTLIPATLRAHLARLRIAARLPPPPGPLGQNASRQRGQGLEFSQYRAYEHGDEPRHIDWKLFARADRYFVRDAEREAGLAVWVVLDATASMQQADLATPERSKWTVARTLAAATIDIAHRQGDRFGLLLVRDGTLDWTPAQRGPRHRDRCLLALLRATCAGTWPGMDALRPAWGRIEPSSIVLAIGDGFDPNATDFALQLAATRRDVRSIALTAVDERDFALRGACVFEDPETGARIEADAAAVAASFRANFAQARGALAHTLAAGGVLHVEHAVDQPPERTLRAVLGAGAR</sequence>
<evidence type="ECO:0000313" key="3">
    <source>
        <dbReference type="Proteomes" id="UP000521199"/>
    </source>
</evidence>
<name>A0A7W8G2B2_9GAMM</name>
<organism evidence="2 3">
    <name type="scientific">Chiayiivirga flava</name>
    <dbReference type="NCBI Taxonomy" id="659595"/>
    <lineage>
        <taxon>Bacteria</taxon>
        <taxon>Pseudomonadati</taxon>
        <taxon>Pseudomonadota</taxon>
        <taxon>Gammaproteobacteria</taxon>
        <taxon>Lysobacterales</taxon>
        <taxon>Lysobacteraceae</taxon>
        <taxon>Chiayiivirga</taxon>
    </lineage>
</organism>
<dbReference type="Pfam" id="PF01882">
    <property type="entry name" value="DUF58"/>
    <property type="match status" value="1"/>
</dbReference>
<comment type="caution">
    <text evidence="2">The sequence shown here is derived from an EMBL/GenBank/DDBJ whole genome shotgun (WGS) entry which is preliminary data.</text>
</comment>
<gene>
    <name evidence="2" type="ORF">HNQ52_003356</name>
</gene>
<dbReference type="Proteomes" id="UP000521199">
    <property type="component" value="Unassembled WGS sequence"/>
</dbReference>
<proteinExistence type="predicted"/>
<dbReference type="SUPFAM" id="SSF53300">
    <property type="entry name" value="vWA-like"/>
    <property type="match status" value="1"/>
</dbReference>
<feature type="domain" description="DUF58" evidence="1">
    <location>
        <begin position="48"/>
        <end position="259"/>
    </location>
</feature>
<evidence type="ECO:0000313" key="2">
    <source>
        <dbReference type="EMBL" id="MBB5209783.1"/>
    </source>
</evidence>
<dbReference type="AlphaFoldDB" id="A0A7W8G2B2"/>
<dbReference type="PANTHER" id="PTHR33608">
    <property type="entry name" value="BLL2464 PROTEIN"/>
    <property type="match status" value="1"/>
</dbReference>
<dbReference type="RefSeq" id="WP_183962424.1">
    <property type="nucleotide sequence ID" value="NZ_JACHHP010000008.1"/>
</dbReference>
<accession>A0A7W8G2B2</accession>
<dbReference type="EMBL" id="JACHHP010000008">
    <property type="protein sequence ID" value="MBB5209783.1"/>
    <property type="molecule type" value="Genomic_DNA"/>
</dbReference>
<evidence type="ECO:0000259" key="1">
    <source>
        <dbReference type="Pfam" id="PF01882"/>
    </source>
</evidence>
<dbReference type="PANTHER" id="PTHR33608:SF7">
    <property type="entry name" value="DUF58 DOMAIN-CONTAINING PROTEIN"/>
    <property type="match status" value="1"/>
</dbReference>
<keyword evidence="3" id="KW-1185">Reference proteome</keyword>
<dbReference type="InterPro" id="IPR002881">
    <property type="entry name" value="DUF58"/>
</dbReference>